<comment type="similarity">
    <text evidence="1 4">Belongs to the MinE family.</text>
</comment>
<dbReference type="PATRIC" id="fig|35818.10.peg.563"/>
<dbReference type="EMBL" id="UGJF01000001">
    <property type="protein sequence ID" value="STQ88620.1"/>
    <property type="molecule type" value="Genomic_DNA"/>
</dbReference>
<dbReference type="Pfam" id="PF03776">
    <property type="entry name" value="MinE"/>
    <property type="match status" value="1"/>
</dbReference>
<dbReference type="Proteomes" id="UP000255269">
    <property type="component" value="Unassembled WGS sequence"/>
</dbReference>
<evidence type="ECO:0000256" key="2">
    <source>
        <dbReference type="ARBA" id="ARBA00020112"/>
    </source>
</evidence>
<dbReference type="NCBIfam" id="TIGR01215">
    <property type="entry name" value="minE"/>
    <property type="match status" value="1"/>
</dbReference>
<evidence type="ECO:0000313" key="9">
    <source>
        <dbReference type="Proteomes" id="UP000037997"/>
    </source>
</evidence>
<keyword evidence="4" id="KW-0131">Cell cycle</keyword>
<evidence type="ECO:0000256" key="1">
    <source>
        <dbReference type="ARBA" id="ARBA00008168"/>
    </source>
</evidence>
<protein>
    <recommendedName>
        <fullName evidence="2 4">Cell division topological specificity factor</fullName>
    </recommendedName>
</protein>
<dbReference type="GO" id="GO:0032955">
    <property type="term" value="P:regulation of division septum assembly"/>
    <property type="evidence" value="ECO:0007669"/>
    <property type="project" value="InterPro"/>
</dbReference>
<evidence type="ECO:0000313" key="8">
    <source>
        <dbReference type="Proteomes" id="UP000037800"/>
    </source>
</evidence>
<evidence type="ECO:0000313" key="7">
    <source>
        <dbReference type="EMBL" id="STQ88620.1"/>
    </source>
</evidence>
<evidence type="ECO:0000256" key="3">
    <source>
        <dbReference type="ARBA" id="ARBA00025265"/>
    </source>
</evidence>
<organism evidence="6 9">
    <name type="scientific">Helicobacter pullorum</name>
    <dbReference type="NCBI Taxonomy" id="35818"/>
    <lineage>
        <taxon>Bacteria</taxon>
        <taxon>Pseudomonadati</taxon>
        <taxon>Campylobacterota</taxon>
        <taxon>Epsilonproteobacteria</taxon>
        <taxon>Campylobacterales</taxon>
        <taxon>Helicobacteraceae</taxon>
        <taxon>Helicobacter</taxon>
    </lineage>
</organism>
<comment type="function">
    <text evidence="3 4">Prevents the cell division inhibition by proteins MinC and MinD at internal division sites while permitting inhibition at polar sites. This ensures cell division at the proper site by restricting the formation of a division septum at the midpoint of the long axis of the cell.</text>
</comment>
<dbReference type="GeneID" id="93195906"/>
<dbReference type="OrthoDB" id="9802655at2"/>
<dbReference type="EMBL" id="JNOC01000035">
    <property type="protein sequence ID" value="KPH55661.1"/>
    <property type="molecule type" value="Genomic_DNA"/>
</dbReference>
<dbReference type="GO" id="GO:0051301">
    <property type="term" value="P:cell division"/>
    <property type="evidence" value="ECO:0007669"/>
    <property type="project" value="UniProtKB-KW"/>
</dbReference>
<keyword evidence="4 6" id="KW-0132">Cell division</keyword>
<dbReference type="HAMAP" id="MF_00262">
    <property type="entry name" value="MinE"/>
    <property type="match status" value="1"/>
</dbReference>
<dbReference type="AlphaFoldDB" id="A0A0N0LT98"/>
<evidence type="ECO:0000313" key="10">
    <source>
        <dbReference type="Proteomes" id="UP000255269"/>
    </source>
</evidence>
<proteinExistence type="inferred from homology"/>
<dbReference type="STRING" id="35818.HPU229336_02715"/>
<gene>
    <name evidence="4 7" type="primary">minE</name>
    <name evidence="6" type="ORF">HPU229334_07530</name>
    <name evidence="5" type="ORF">HPU229336_02715</name>
    <name evidence="7" type="ORF">NCTC13156_01469</name>
</gene>
<evidence type="ECO:0000313" key="5">
    <source>
        <dbReference type="EMBL" id="KPH50492.1"/>
    </source>
</evidence>
<evidence type="ECO:0000256" key="4">
    <source>
        <dbReference type="HAMAP-Rule" id="MF_00262"/>
    </source>
</evidence>
<dbReference type="NCBIfam" id="NF001422">
    <property type="entry name" value="PRK00296.1"/>
    <property type="match status" value="1"/>
</dbReference>
<dbReference type="InterPro" id="IPR036707">
    <property type="entry name" value="MinE_sf"/>
</dbReference>
<sequence length="78" mass="9070">MSLIEKIFGSKKNSAQEAKNRLTLMLAHERTINVPYMDAMKQEILEVIKKYTKAQKIDIKTDSNQNFNTLEVEILLEK</sequence>
<evidence type="ECO:0000313" key="6">
    <source>
        <dbReference type="EMBL" id="KPH55661.1"/>
    </source>
</evidence>
<reference evidence="8 9" key="1">
    <citation type="submission" date="2014-06" db="EMBL/GenBank/DDBJ databases">
        <title>Helicobacter pullorum isolates in fresh chicken meat - phenotypic and genotypic features.</title>
        <authorList>
            <person name="Borges V."/>
            <person name="Santos A."/>
            <person name="Correia C.B."/>
            <person name="Saraiva M."/>
            <person name="Menard A."/>
            <person name="Vieira L."/>
            <person name="Sampaio D.A."/>
            <person name="Gomes J.P."/>
            <person name="Oleastro M."/>
        </authorList>
    </citation>
    <scope>NUCLEOTIDE SEQUENCE [LARGE SCALE GENOMIC DNA]</scope>
    <source>
        <strain evidence="6 9">229334/12</strain>
        <strain evidence="5 8">229336/12</strain>
    </source>
</reference>
<dbReference type="EMBL" id="JNUR01000018">
    <property type="protein sequence ID" value="KPH50492.1"/>
    <property type="molecule type" value="Genomic_DNA"/>
</dbReference>
<name>A0A0N0LT98_9HELI</name>
<dbReference type="RefSeq" id="WP_005022002.1">
    <property type="nucleotide sequence ID" value="NZ_CABKNZ010000042.1"/>
</dbReference>
<dbReference type="InterPro" id="IPR005527">
    <property type="entry name" value="MinE"/>
</dbReference>
<dbReference type="SUPFAM" id="SSF55229">
    <property type="entry name" value="Cell division protein MinE topological specificity domain"/>
    <property type="match status" value="1"/>
</dbReference>
<dbReference type="Proteomes" id="UP000037800">
    <property type="component" value="Unassembled WGS sequence"/>
</dbReference>
<reference evidence="7 10" key="2">
    <citation type="submission" date="2018-06" db="EMBL/GenBank/DDBJ databases">
        <authorList>
            <consortium name="Pathogen Informatics"/>
            <person name="Doyle S."/>
        </authorList>
    </citation>
    <scope>NUCLEOTIDE SEQUENCE [LARGE SCALE GENOMIC DNA]</scope>
    <source>
        <strain evidence="7 10">NCTC13156</strain>
    </source>
</reference>
<accession>A0A0N0LT98</accession>
<dbReference type="Gene3D" id="3.30.1070.10">
    <property type="entry name" value="Cell division topological specificity factor MinE"/>
    <property type="match status" value="1"/>
</dbReference>
<dbReference type="Proteomes" id="UP000037997">
    <property type="component" value="Unassembled WGS sequence"/>
</dbReference>